<evidence type="ECO:0000313" key="15">
    <source>
        <dbReference type="RefSeq" id="XP_032823260.1"/>
    </source>
</evidence>
<feature type="region of interest" description="Disordered" evidence="12">
    <location>
        <begin position="158"/>
        <end position="189"/>
    </location>
</feature>
<evidence type="ECO:0000256" key="8">
    <source>
        <dbReference type="ARBA" id="ARBA00023125"/>
    </source>
</evidence>
<dbReference type="GO" id="GO:0000785">
    <property type="term" value="C:chromatin"/>
    <property type="evidence" value="ECO:0007669"/>
    <property type="project" value="TreeGrafter"/>
</dbReference>
<dbReference type="KEGG" id="pmrn:116949738"/>
<feature type="region of interest" description="Disordered" evidence="12">
    <location>
        <begin position="203"/>
        <end position="256"/>
    </location>
</feature>
<gene>
    <name evidence="15" type="primary">LOC116949738</name>
</gene>
<dbReference type="GO" id="GO:0000981">
    <property type="term" value="F:DNA-binding transcription factor activity, RNA polymerase II-specific"/>
    <property type="evidence" value="ECO:0007669"/>
    <property type="project" value="TreeGrafter"/>
</dbReference>
<dbReference type="GO" id="GO:0005667">
    <property type="term" value="C:transcription regulator complex"/>
    <property type="evidence" value="ECO:0007669"/>
    <property type="project" value="TreeGrafter"/>
</dbReference>
<dbReference type="Gene3D" id="3.30.160.60">
    <property type="entry name" value="Classic Zinc Finger"/>
    <property type="match status" value="2"/>
</dbReference>
<feature type="domain" description="C2H2-type" evidence="13">
    <location>
        <begin position="492"/>
        <end position="514"/>
    </location>
</feature>
<dbReference type="InterPro" id="IPR036236">
    <property type="entry name" value="Znf_C2H2_sf"/>
</dbReference>
<evidence type="ECO:0000256" key="11">
    <source>
        <dbReference type="PROSITE-ProRule" id="PRU00042"/>
    </source>
</evidence>
<evidence type="ECO:0000256" key="6">
    <source>
        <dbReference type="ARBA" id="ARBA00022833"/>
    </source>
</evidence>
<dbReference type="FunFam" id="3.30.160.60:FF:001370">
    <property type="entry name" value="Zinc finger protein"/>
    <property type="match status" value="1"/>
</dbReference>
<evidence type="ECO:0000256" key="2">
    <source>
        <dbReference type="ARBA" id="ARBA00006991"/>
    </source>
</evidence>
<keyword evidence="3" id="KW-0479">Metal-binding</keyword>
<feature type="compositionally biased region" description="Basic and acidic residues" evidence="12">
    <location>
        <begin position="160"/>
        <end position="170"/>
    </location>
</feature>
<comment type="subcellular location">
    <subcellularLocation>
        <location evidence="1">Nucleus</location>
    </subcellularLocation>
</comment>
<evidence type="ECO:0000256" key="4">
    <source>
        <dbReference type="ARBA" id="ARBA00022737"/>
    </source>
</evidence>
<feature type="compositionally biased region" description="Gly residues" evidence="12">
    <location>
        <begin position="531"/>
        <end position="540"/>
    </location>
</feature>
<evidence type="ECO:0000256" key="3">
    <source>
        <dbReference type="ARBA" id="ARBA00022723"/>
    </source>
</evidence>
<keyword evidence="8" id="KW-0238">DNA-binding</keyword>
<dbReference type="PANTHER" id="PTHR14003:SF23">
    <property type="entry name" value="ZINC FINGER PROTEIN 143"/>
    <property type="match status" value="1"/>
</dbReference>
<evidence type="ECO:0000256" key="7">
    <source>
        <dbReference type="ARBA" id="ARBA00023015"/>
    </source>
</evidence>
<proteinExistence type="inferred from homology"/>
<keyword evidence="7" id="KW-0805">Transcription regulation</keyword>
<dbReference type="FunFam" id="3.30.160.60:FF:000557">
    <property type="entry name" value="zinc finger and SCAN domain-containing protein 29"/>
    <property type="match status" value="1"/>
</dbReference>
<sequence>MAAAAVTAAAPVALPGVDPRQDFPAWLAAHGVSLSVAEAVDRELGIGDYEAFLACAEQPHVRAEMFAAARERLPFAFYAVLRRVTEASSPKRHDGAGVGGAGGGGLQVAAAIAAFQPFLGGLLDAIVLTLNSLSHELLQSAERFSCLEPALYPLLDDGGETAHGDGDGGARESACSEADEGPPGGYKAAPDVTLLEVAALEPAAAAERREKRRPARPWDHVHVKTEHPPEDPASRSARHAAAAALGERHRASPAGRAAAFCEDESVDLSRVWKGPSPNKRRAKAAVDHGARFPESGEQQHAPPIAGATAGSVYRKAPAAHDAYEQPSAEYRPLDKNGEAPWGEAQEAAAQGAVGNGLDPAAYSHRETPEPYKREAQRLAGSPGEEVAAETEPGVKAAAAGGGDTAAYGLRDPAYGLAGGGGGQRPYAEEHGRYSPGSYVSAMQLAQLGAMAAEGSAEDAMARRFWCDQCGMRFTHSHVLIRHKRRHTGEKPFECHECGKRFSRTCSLARHRRTHERLAQDFTAVMGYGGAGGGGGGGVPDGPGDAQPFPSQSPICPP</sequence>
<feature type="region of interest" description="Disordered" evidence="12">
    <location>
        <begin position="316"/>
        <end position="397"/>
    </location>
</feature>
<evidence type="ECO:0000256" key="9">
    <source>
        <dbReference type="ARBA" id="ARBA00023163"/>
    </source>
</evidence>
<dbReference type="AlphaFoldDB" id="A0AAJ7TUI4"/>
<dbReference type="GO" id="GO:0008270">
    <property type="term" value="F:zinc ion binding"/>
    <property type="evidence" value="ECO:0007669"/>
    <property type="project" value="UniProtKB-KW"/>
</dbReference>
<keyword evidence="9" id="KW-0804">Transcription</keyword>
<feature type="domain" description="C2H2-type" evidence="13">
    <location>
        <begin position="464"/>
        <end position="491"/>
    </location>
</feature>
<evidence type="ECO:0000256" key="5">
    <source>
        <dbReference type="ARBA" id="ARBA00022771"/>
    </source>
</evidence>
<feature type="compositionally biased region" description="Low complexity" evidence="12">
    <location>
        <begin position="342"/>
        <end position="352"/>
    </location>
</feature>
<dbReference type="GO" id="GO:0000978">
    <property type="term" value="F:RNA polymerase II cis-regulatory region sequence-specific DNA binding"/>
    <property type="evidence" value="ECO:0007669"/>
    <property type="project" value="TreeGrafter"/>
</dbReference>
<dbReference type="Proteomes" id="UP001318040">
    <property type="component" value="Chromosome 37"/>
</dbReference>
<dbReference type="PROSITE" id="PS00028">
    <property type="entry name" value="ZINC_FINGER_C2H2_1"/>
    <property type="match status" value="2"/>
</dbReference>
<organism evidence="14 15">
    <name type="scientific">Petromyzon marinus</name>
    <name type="common">Sea lamprey</name>
    <dbReference type="NCBI Taxonomy" id="7757"/>
    <lineage>
        <taxon>Eukaryota</taxon>
        <taxon>Metazoa</taxon>
        <taxon>Chordata</taxon>
        <taxon>Craniata</taxon>
        <taxon>Vertebrata</taxon>
        <taxon>Cyclostomata</taxon>
        <taxon>Hyperoartia</taxon>
        <taxon>Petromyzontiformes</taxon>
        <taxon>Petromyzontidae</taxon>
        <taxon>Petromyzon</taxon>
    </lineage>
</organism>
<keyword evidence="5 11" id="KW-0863">Zinc-finger</keyword>
<feature type="compositionally biased region" description="Basic and acidic residues" evidence="12">
    <location>
        <begin position="216"/>
        <end position="233"/>
    </location>
</feature>
<evidence type="ECO:0000259" key="13">
    <source>
        <dbReference type="PROSITE" id="PS50157"/>
    </source>
</evidence>
<evidence type="ECO:0000256" key="12">
    <source>
        <dbReference type="SAM" id="MobiDB-lite"/>
    </source>
</evidence>
<dbReference type="SMART" id="SM00355">
    <property type="entry name" value="ZnF_C2H2"/>
    <property type="match status" value="2"/>
</dbReference>
<name>A0AAJ7TUI4_PETMA</name>
<feature type="compositionally biased region" description="Polar residues" evidence="12">
    <location>
        <begin position="548"/>
        <end position="557"/>
    </location>
</feature>
<dbReference type="SUPFAM" id="SSF57667">
    <property type="entry name" value="beta-beta-alpha zinc fingers"/>
    <property type="match status" value="1"/>
</dbReference>
<dbReference type="RefSeq" id="XP_032823260.1">
    <property type="nucleotide sequence ID" value="XM_032967369.1"/>
</dbReference>
<evidence type="ECO:0000313" key="14">
    <source>
        <dbReference type="Proteomes" id="UP001318040"/>
    </source>
</evidence>
<feature type="region of interest" description="Disordered" evidence="12">
    <location>
        <begin position="531"/>
        <end position="557"/>
    </location>
</feature>
<dbReference type="Pfam" id="PF00096">
    <property type="entry name" value="zf-C2H2"/>
    <property type="match status" value="1"/>
</dbReference>
<protein>
    <submittedName>
        <fullName evidence="15">Hypermethylated in cancer 2 protein-like</fullName>
    </submittedName>
</protein>
<reference evidence="15" key="1">
    <citation type="submission" date="2025-08" db="UniProtKB">
        <authorList>
            <consortium name="RefSeq"/>
        </authorList>
    </citation>
    <scope>IDENTIFICATION</scope>
    <source>
        <tissue evidence="15">Sperm</tissue>
    </source>
</reference>
<keyword evidence="10" id="KW-0539">Nucleus</keyword>
<feature type="compositionally biased region" description="Basic and acidic residues" evidence="12">
    <location>
        <begin position="363"/>
        <end position="376"/>
    </location>
</feature>
<evidence type="ECO:0000256" key="1">
    <source>
        <dbReference type="ARBA" id="ARBA00004123"/>
    </source>
</evidence>
<keyword evidence="4" id="KW-0677">Repeat</keyword>
<dbReference type="GO" id="GO:0031519">
    <property type="term" value="C:PcG protein complex"/>
    <property type="evidence" value="ECO:0007669"/>
    <property type="project" value="TreeGrafter"/>
</dbReference>
<dbReference type="InterPro" id="IPR013087">
    <property type="entry name" value="Znf_C2H2_type"/>
</dbReference>
<comment type="similarity">
    <text evidence="2">Belongs to the krueppel C2H2-type zinc-finger protein family.</text>
</comment>
<dbReference type="PROSITE" id="PS50157">
    <property type="entry name" value="ZINC_FINGER_C2H2_2"/>
    <property type="match status" value="2"/>
</dbReference>
<dbReference type="PANTHER" id="PTHR14003">
    <property type="entry name" value="TRANSCRIPTIONAL REPRESSOR PROTEIN YY"/>
    <property type="match status" value="1"/>
</dbReference>
<keyword evidence="14" id="KW-1185">Reference proteome</keyword>
<evidence type="ECO:0000256" key="10">
    <source>
        <dbReference type="ARBA" id="ARBA00023242"/>
    </source>
</evidence>
<accession>A0AAJ7TUI4</accession>
<keyword evidence="6" id="KW-0862">Zinc</keyword>